<proteinExistence type="predicted"/>
<dbReference type="RefSeq" id="WP_181339323.1">
    <property type="nucleotide sequence ID" value="NZ_JAAKDE010000009.1"/>
</dbReference>
<evidence type="ECO:0000313" key="2">
    <source>
        <dbReference type="EMBL" id="MBA2132866.1"/>
    </source>
</evidence>
<dbReference type="Gene3D" id="1.10.20.60">
    <property type="entry name" value="Glu-tRNAGln amidotransferase C subunit, N-terminal domain"/>
    <property type="match status" value="1"/>
</dbReference>
<sequence>MVLTKEQVRALAEIARLGVSEEELAVLTPAINRTCQYIVAIREAPVPEGITDVPPGEPANPGREDEVQPSCSGRPS</sequence>
<gene>
    <name evidence="2" type="ORF">G5B42_04830</name>
</gene>
<evidence type="ECO:0000313" key="3">
    <source>
        <dbReference type="Proteomes" id="UP000657177"/>
    </source>
</evidence>
<dbReference type="InterPro" id="IPR036113">
    <property type="entry name" value="Asp/Glu-ADT_sf_sub_c"/>
</dbReference>
<name>A0A8J6HZU8_9FIRM</name>
<organism evidence="2 3">
    <name type="scientific">Capillibacterium thermochitinicola</name>
    <dbReference type="NCBI Taxonomy" id="2699427"/>
    <lineage>
        <taxon>Bacteria</taxon>
        <taxon>Bacillati</taxon>
        <taxon>Bacillota</taxon>
        <taxon>Capillibacterium</taxon>
    </lineage>
</organism>
<reference evidence="2" key="1">
    <citation type="submission" date="2020-06" db="EMBL/GenBank/DDBJ databases">
        <title>Novel chitinolytic bacterium.</title>
        <authorList>
            <person name="Ungkulpasvich U."/>
            <person name="Kosugi A."/>
            <person name="Uke A."/>
        </authorList>
    </citation>
    <scope>NUCLEOTIDE SEQUENCE</scope>
    <source>
        <strain evidence="2">UUS1-1</strain>
    </source>
</reference>
<dbReference type="Proteomes" id="UP000657177">
    <property type="component" value="Unassembled WGS sequence"/>
</dbReference>
<evidence type="ECO:0000256" key="1">
    <source>
        <dbReference type="SAM" id="MobiDB-lite"/>
    </source>
</evidence>
<dbReference type="AlphaFoldDB" id="A0A8J6HZU8"/>
<dbReference type="EMBL" id="JAAKDE010000009">
    <property type="protein sequence ID" value="MBA2132866.1"/>
    <property type="molecule type" value="Genomic_DNA"/>
</dbReference>
<feature type="region of interest" description="Disordered" evidence="1">
    <location>
        <begin position="46"/>
        <end position="76"/>
    </location>
</feature>
<dbReference type="GO" id="GO:0006450">
    <property type="term" value="P:regulation of translational fidelity"/>
    <property type="evidence" value="ECO:0007669"/>
    <property type="project" value="InterPro"/>
</dbReference>
<accession>A0A8J6HZU8</accession>
<keyword evidence="3" id="KW-1185">Reference proteome</keyword>
<comment type="caution">
    <text evidence="2">The sequence shown here is derived from an EMBL/GenBank/DDBJ whole genome shotgun (WGS) entry which is preliminary data.</text>
</comment>
<dbReference type="SUPFAM" id="SSF141000">
    <property type="entry name" value="Glu-tRNAGln amidotransferase C subunit"/>
    <property type="match status" value="1"/>
</dbReference>
<protein>
    <submittedName>
        <fullName evidence="2">Aspartyl/glutamyl-tRNA amidotransferase subunit C</fullName>
    </submittedName>
</protein>